<evidence type="ECO:0000313" key="5">
    <source>
        <dbReference type="Proteomes" id="UP000001996"/>
    </source>
</evidence>
<feature type="compositionally biased region" description="Basic and acidic residues" evidence="2">
    <location>
        <begin position="193"/>
        <end position="216"/>
    </location>
</feature>
<feature type="compositionally biased region" description="Low complexity" evidence="2">
    <location>
        <begin position="234"/>
        <end position="244"/>
    </location>
</feature>
<evidence type="ECO:0000259" key="3">
    <source>
        <dbReference type="SMART" id="SM01218"/>
    </source>
</evidence>
<feature type="region of interest" description="Disordered" evidence="2">
    <location>
        <begin position="183"/>
        <end position="299"/>
    </location>
</feature>
<feature type="compositionally biased region" description="Low complexity" evidence="2">
    <location>
        <begin position="35"/>
        <end position="48"/>
    </location>
</feature>
<feature type="region of interest" description="Disordered" evidence="2">
    <location>
        <begin position="1"/>
        <end position="84"/>
    </location>
</feature>
<dbReference type="PANTHER" id="PTHR19965">
    <property type="entry name" value="RNA AND EXPORT FACTOR BINDING PROTEIN"/>
    <property type="match status" value="1"/>
</dbReference>
<dbReference type="STRING" id="379508.A5DSQ1"/>
<dbReference type="HOGENOM" id="CLU_1019408_0_0_1"/>
<accession>A5DSQ1</accession>
<dbReference type="InterPro" id="IPR051229">
    <property type="entry name" value="ALYREF_mRNA_export"/>
</dbReference>
<feature type="compositionally biased region" description="Basic and acidic residues" evidence="2">
    <location>
        <begin position="250"/>
        <end position="260"/>
    </location>
</feature>
<gene>
    <name evidence="4" type="ORF">LELG_00387</name>
</gene>
<dbReference type="GO" id="GO:0003729">
    <property type="term" value="F:mRNA binding"/>
    <property type="evidence" value="ECO:0007669"/>
    <property type="project" value="TreeGrafter"/>
</dbReference>
<dbReference type="eggNOG" id="ENOG502SCR7">
    <property type="taxonomic scope" value="Eukaryota"/>
</dbReference>
<evidence type="ECO:0000313" key="4">
    <source>
        <dbReference type="EMBL" id="EDK42209.1"/>
    </source>
</evidence>
<sequence length="299" mass="32695">MSNILEKSLDDIIGENRSKRRSAAPPRKRGGRGGSFSSRASSLHYRSSSYDRHPYRRPPPDSSRQEADVYIPRSSSSSSNIPRDVLQLAGGRPTLRLRNIHPELNGQDLNNLFSTINDVDFIKFDDENDTIAYICFQNDCERSNTEAIAKYDGKKAMGQILGVENANVVSLAERITLAPISERIRARSRSPPPRRDGRGGRGGRDGRGIAREDRGGPRGARGNRSGRGGRGPRGPRSGNRGDSNIGASKKTAEDLDKELNDYMGVNNGEESNGGKNTERNGNAEGRESNGQNQDGMTLD</sequence>
<dbReference type="InterPro" id="IPR012677">
    <property type="entry name" value="Nucleotide-bd_a/b_plait_sf"/>
</dbReference>
<organism evidence="4 5">
    <name type="scientific">Lodderomyces elongisporus (strain ATCC 11503 / CBS 2605 / JCM 1781 / NBRC 1676 / NRRL YB-4239)</name>
    <name type="common">Yeast</name>
    <name type="synonym">Saccharomyces elongisporus</name>
    <dbReference type="NCBI Taxonomy" id="379508"/>
    <lineage>
        <taxon>Eukaryota</taxon>
        <taxon>Fungi</taxon>
        <taxon>Dikarya</taxon>
        <taxon>Ascomycota</taxon>
        <taxon>Saccharomycotina</taxon>
        <taxon>Pichiomycetes</taxon>
        <taxon>Debaryomycetaceae</taxon>
        <taxon>Candida/Lodderomyces clade</taxon>
        <taxon>Lodderomyces</taxon>
    </lineage>
</organism>
<evidence type="ECO:0000256" key="2">
    <source>
        <dbReference type="SAM" id="MobiDB-lite"/>
    </source>
</evidence>
<dbReference type="KEGG" id="lel:PVL30_000378"/>
<proteinExistence type="predicted"/>
<dbReference type="SMART" id="SM01218">
    <property type="entry name" value="FoP_duplication"/>
    <property type="match status" value="1"/>
</dbReference>
<dbReference type="OrthoDB" id="5382468at2759"/>
<dbReference type="VEuPathDB" id="FungiDB:LELG_00387"/>
<protein>
    <recommendedName>
        <fullName evidence="3">Chromatin target of PRMT1 protein C-terminal domain-containing protein</fullName>
    </recommendedName>
</protein>
<dbReference type="Pfam" id="PF13865">
    <property type="entry name" value="FoP_duplication"/>
    <property type="match status" value="1"/>
</dbReference>
<feature type="compositionally biased region" description="Basic and acidic residues" evidence="2">
    <location>
        <begin position="7"/>
        <end position="17"/>
    </location>
</feature>
<dbReference type="InterPro" id="IPR035979">
    <property type="entry name" value="RBD_domain_sf"/>
</dbReference>
<feature type="compositionally biased region" description="Basic residues" evidence="2">
    <location>
        <begin position="18"/>
        <end position="31"/>
    </location>
</feature>
<dbReference type="EMBL" id="CH981524">
    <property type="protein sequence ID" value="EDK42209.1"/>
    <property type="molecule type" value="Genomic_DNA"/>
</dbReference>
<keyword evidence="5" id="KW-1185">Reference proteome</keyword>
<dbReference type="PANTHER" id="PTHR19965:SF82">
    <property type="entry name" value="THO COMPLEX SUBUNIT 4"/>
    <property type="match status" value="1"/>
</dbReference>
<dbReference type="InParanoid" id="A5DSQ1"/>
<dbReference type="GeneID" id="5234748"/>
<keyword evidence="1" id="KW-0694">RNA-binding</keyword>
<dbReference type="Proteomes" id="UP000001996">
    <property type="component" value="Unassembled WGS sequence"/>
</dbReference>
<reference evidence="4 5" key="1">
    <citation type="journal article" date="2009" name="Nature">
        <title>Evolution of pathogenicity and sexual reproduction in eight Candida genomes.</title>
        <authorList>
            <person name="Butler G."/>
            <person name="Rasmussen M.D."/>
            <person name="Lin M.F."/>
            <person name="Santos M.A."/>
            <person name="Sakthikumar S."/>
            <person name="Munro C.A."/>
            <person name="Rheinbay E."/>
            <person name="Grabherr M."/>
            <person name="Forche A."/>
            <person name="Reedy J.L."/>
            <person name="Agrafioti I."/>
            <person name="Arnaud M.B."/>
            <person name="Bates S."/>
            <person name="Brown A.J."/>
            <person name="Brunke S."/>
            <person name="Costanzo M.C."/>
            <person name="Fitzpatrick D.A."/>
            <person name="de Groot P.W."/>
            <person name="Harris D."/>
            <person name="Hoyer L.L."/>
            <person name="Hube B."/>
            <person name="Klis F.M."/>
            <person name="Kodira C."/>
            <person name="Lennard N."/>
            <person name="Logue M.E."/>
            <person name="Martin R."/>
            <person name="Neiman A.M."/>
            <person name="Nikolaou E."/>
            <person name="Quail M.A."/>
            <person name="Quinn J."/>
            <person name="Santos M.C."/>
            <person name="Schmitzberger F.F."/>
            <person name="Sherlock G."/>
            <person name="Shah P."/>
            <person name="Silverstein K.A."/>
            <person name="Skrzypek M.S."/>
            <person name="Soll D."/>
            <person name="Staggs R."/>
            <person name="Stansfield I."/>
            <person name="Stumpf M.P."/>
            <person name="Sudbery P.E."/>
            <person name="Srikantha T."/>
            <person name="Zeng Q."/>
            <person name="Berman J."/>
            <person name="Berriman M."/>
            <person name="Heitman J."/>
            <person name="Gow N.A."/>
            <person name="Lorenz M.C."/>
            <person name="Birren B.W."/>
            <person name="Kellis M."/>
            <person name="Cuomo C.A."/>
        </authorList>
    </citation>
    <scope>NUCLEOTIDE SEQUENCE [LARGE SCALE GENOMIC DNA]</scope>
    <source>
        <strain evidence="5">ATCC 11503 / BCRC 21390 / CBS 2605 / JCM 1781 / NBRC 1676 / NRRL YB-4239</strain>
    </source>
</reference>
<dbReference type="AlphaFoldDB" id="A5DSQ1"/>
<name>A5DSQ1_LODEL</name>
<evidence type="ECO:0000256" key="1">
    <source>
        <dbReference type="ARBA" id="ARBA00022884"/>
    </source>
</evidence>
<feature type="domain" description="Chromatin target of PRMT1 protein C-terminal" evidence="3">
    <location>
        <begin position="195"/>
        <end position="284"/>
    </location>
</feature>
<dbReference type="GO" id="GO:0005634">
    <property type="term" value="C:nucleus"/>
    <property type="evidence" value="ECO:0007669"/>
    <property type="project" value="TreeGrafter"/>
</dbReference>
<feature type="compositionally biased region" description="Polar residues" evidence="2">
    <location>
        <begin position="288"/>
        <end position="299"/>
    </location>
</feature>
<dbReference type="SUPFAM" id="SSF54928">
    <property type="entry name" value="RNA-binding domain, RBD"/>
    <property type="match status" value="1"/>
</dbReference>
<dbReference type="Gene3D" id="3.30.70.330">
    <property type="match status" value="1"/>
</dbReference>
<dbReference type="OMA" id="VMKEDLM"/>
<dbReference type="InterPro" id="IPR025715">
    <property type="entry name" value="FoP_C"/>
</dbReference>